<keyword evidence="6" id="KW-0159">Chromosome partition</keyword>
<gene>
    <name evidence="12" type="primary">PSF2</name>
    <name evidence="12" type="ORF">OHC33_001630</name>
</gene>
<dbReference type="GO" id="GO:0000727">
    <property type="term" value="P:double-strand break repair via break-induced replication"/>
    <property type="evidence" value="ECO:0007669"/>
    <property type="project" value="TreeGrafter"/>
</dbReference>
<dbReference type="PIRSF" id="PIRSF028998">
    <property type="entry name" value="GINS_Psf2_subgr"/>
    <property type="match status" value="1"/>
</dbReference>
<name>A0AAN8EK66_9EURO</name>
<evidence type="ECO:0000256" key="3">
    <source>
        <dbReference type="ARBA" id="ARBA00013969"/>
    </source>
</evidence>
<dbReference type="InterPro" id="IPR021151">
    <property type="entry name" value="GINS_A"/>
</dbReference>
<dbReference type="GO" id="GO:0000811">
    <property type="term" value="C:GINS complex"/>
    <property type="evidence" value="ECO:0007669"/>
    <property type="project" value="TreeGrafter"/>
</dbReference>
<keyword evidence="13" id="KW-1185">Reference proteome</keyword>
<dbReference type="Gene3D" id="3.40.5.50">
    <property type="match status" value="1"/>
</dbReference>
<dbReference type="SUPFAM" id="SSF158573">
    <property type="entry name" value="GINS helical bundle-like"/>
    <property type="match status" value="1"/>
</dbReference>
<feature type="domain" description="DNA replication complex GINS protein PSF2 N-terminal" evidence="11">
    <location>
        <begin position="60"/>
        <end position="93"/>
    </location>
</feature>
<feature type="domain" description="DNA replication complex GINS protein PSF2 N-terminal" evidence="11">
    <location>
        <begin position="11"/>
        <end position="39"/>
    </location>
</feature>
<comment type="subcellular location">
    <subcellularLocation>
        <location evidence="1">Nucleus</location>
    </subcellularLocation>
</comment>
<evidence type="ECO:0000259" key="10">
    <source>
        <dbReference type="Pfam" id="PF05916"/>
    </source>
</evidence>
<dbReference type="AlphaFoldDB" id="A0AAN8EK66"/>
<dbReference type="Pfam" id="PF05916">
    <property type="entry name" value="Sld5"/>
    <property type="match status" value="1"/>
</dbReference>
<evidence type="ECO:0000313" key="13">
    <source>
        <dbReference type="Proteomes" id="UP001316803"/>
    </source>
</evidence>
<dbReference type="InterPro" id="IPR036224">
    <property type="entry name" value="GINS_bundle-like_dom_sf"/>
</dbReference>
<evidence type="ECO:0000256" key="8">
    <source>
        <dbReference type="ARBA" id="ARBA00025163"/>
    </source>
</evidence>
<protein>
    <recommendedName>
        <fullName evidence="4">DNA replication complex GINS protein PSF2</fullName>
    </recommendedName>
    <alternativeName>
        <fullName evidence="3">DNA replication complex GINS protein psf2</fullName>
    </alternativeName>
</protein>
<sequence length="290" mass="32780">MAFPHPPGLLPSEVAFLCEMEMVTIVPRQRLERLDLLGVQSTHSTLSALWSNTVSDPRFLVQGPTHPLIPPSRTTLPLWLALLLKRQRRINIIPPPWLDPDNLREMLELETSHFQDEFSPAAPLPSLESSTFPRQPTSRSRKPSELEARLYGAEGKPLYVSEPFLSSCTATAPPTNLPYHWYEFSHLLLDAASDDLSNPDLISNLLRDIREVRQAKMRRGYHEITDGSEGVRLDGVGAMEVSESRGFIMGLMGGLRMVGGSREQARREAAEEERENRARREEDDEDEDMT</sequence>
<evidence type="ECO:0000313" key="12">
    <source>
        <dbReference type="EMBL" id="KAK5957258.1"/>
    </source>
</evidence>
<comment type="similarity">
    <text evidence="2">Belongs to the GINS2/PSF2 family.</text>
</comment>
<organism evidence="12 13">
    <name type="scientific">Knufia fluminis</name>
    <dbReference type="NCBI Taxonomy" id="191047"/>
    <lineage>
        <taxon>Eukaryota</taxon>
        <taxon>Fungi</taxon>
        <taxon>Dikarya</taxon>
        <taxon>Ascomycota</taxon>
        <taxon>Pezizomycotina</taxon>
        <taxon>Eurotiomycetes</taxon>
        <taxon>Chaetothyriomycetidae</taxon>
        <taxon>Chaetothyriales</taxon>
        <taxon>Trichomeriaceae</taxon>
        <taxon>Knufia</taxon>
    </lineage>
</organism>
<evidence type="ECO:0000256" key="1">
    <source>
        <dbReference type="ARBA" id="ARBA00004123"/>
    </source>
</evidence>
<evidence type="ECO:0000256" key="9">
    <source>
        <dbReference type="SAM" id="MobiDB-lite"/>
    </source>
</evidence>
<evidence type="ECO:0000256" key="2">
    <source>
        <dbReference type="ARBA" id="ARBA00010565"/>
    </source>
</evidence>
<accession>A0AAN8EK66</accession>
<dbReference type="CDD" id="cd11712">
    <property type="entry name" value="GINS_A_psf2"/>
    <property type="match status" value="1"/>
</dbReference>
<dbReference type="GO" id="GO:0007059">
    <property type="term" value="P:chromosome segregation"/>
    <property type="evidence" value="ECO:0007669"/>
    <property type="project" value="UniProtKB-KW"/>
</dbReference>
<reference evidence="12 13" key="1">
    <citation type="submission" date="2022-12" db="EMBL/GenBank/DDBJ databases">
        <title>Genomic features and morphological characterization of a novel Knufia sp. strain isolated from spacecraft assembly facility.</title>
        <authorList>
            <person name="Teixeira M."/>
            <person name="Chander A.M."/>
            <person name="Stajich J.E."/>
            <person name="Venkateswaran K."/>
        </authorList>
    </citation>
    <scope>NUCLEOTIDE SEQUENCE [LARGE SCALE GENOMIC DNA]</scope>
    <source>
        <strain evidence="12 13">FJI-L2-BK-P2</strain>
    </source>
</reference>
<dbReference type="InterPro" id="IPR007257">
    <property type="entry name" value="GINS_Psf2"/>
</dbReference>
<keyword evidence="7" id="KW-0539">Nucleus</keyword>
<feature type="compositionally biased region" description="Basic and acidic residues" evidence="9">
    <location>
        <begin position="263"/>
        <end position="281"/>
    </location>
</feature>
<feature type="domain" description="GINS subunit" evidence="10">
    <location>
        <begin position="171"/>
        <end position="255"/>
    </location>
</feature>
<comment type="function">
    <text evidence="8">The GINS complex plays an essential role in the initiation of DNA replication. Has a role in chromosome segregation.</text>
</comment>
<feature type="region of interest" description="Disordered" evidence="9">
    <location>
        <begin position="120"/>
        <end position="145"/>
    </location>
</feature>
<evidence type="ECO:0000256" key="6">
    <source>
        <dbReference type="ARBA" id="ARBA00022829"/>
    </source>
</evidence>
<comment type="caution">
    <text evidence="12">The sequence shown here is derived from an EMBL/GenBank/DDBJ whole genome shotgun (WGS) entry which is preliminary data.</text>
</comment>
<dbReference type="Pfam" id="PF25005">
    <property type="entry name" value="PSF2_N"/>
    <property type="match status" value="2"/>
</dbReference>
<dbReference type="FunFam" id="1.20.58.1020:FF:000001">
    <property type="entry name" value="DNA replication complex GINS protein PSF2"/>
    <property type="match status" value="1"/>
</dbReference>
<proteinExistence type="inferred from homology"/>
<dbReference type="PANTHER" id="PTHR12772">
    <property type="entry name" value="DNA REPLICATION COMPLEX GINS PROTEIN PSF2"/>
    <property type="match status" value="1"/>
</dbReference>
<dbReference type="PANTHER" id="PTHR12772:SF0">
    <property type="entry name" value="DNA REPLICATION COMPLEX GINS PROTEIN PSF2"/>
    <property type="match status" value="1"/>
</dbReference>
<evidence type="ECO:0000256" key="4">
    <source>
        <dbReference type="ARBA" id="ARBA00015139"/>
    </source>
</evidence>
<dbReference type="EMBL" id="JAKLMC020000003">
    <property type="protein sequence ID" value="KAK5957258.1"/>
    <property type="molecule type" value="Genomic_DNA"/>
</dbReference>
<dbReference type="InterPro" id="IPR056784">
    <property type="entry name" value="PSF2_N"/>
</dbReference>
<dbReference type="Gene3D" id="1.20.58.1020">
    <property type="match status" value="1"/>
</dbReference>
<evidence type="ECO:0000256" key="5">
    <source>
        <dbReference type="ARBA" id="ARBA00022705"/>
    </source>
</evidence>
<dbReference type="GO" id="GO:0006260">
    <property type="term" value="P:DNA replication"/>
    <property type="evidence" value="ECO:0007669"/>
    <property type="project" value="UniProtKB-KW"/>
</dbReference>
<evidence type="ECO:0000259" key="11">
    <source>
        <dbReference type="Pfam" id="PF25005"/>
    </source>
</evidence>
<evidence type="ECO:0000256" key="7">
    <source>
        <dbReference type="ARBA" id="ARBA00023242"/>
    </source>
</evidence>
<dbReference type="Proteomes" id="UP001316803">
    <property type="component" value="Unassembled WGS sequence"/>
</dbReference>
<feature type="compositionally biased region" description="Low complexity" evidence="9">
    <location>
        <begin position="120"/>
        <end position="130"/>
    </location>
</feature>
<dbReference type="SUPFAM" id="SSF160059">
    <property type="entry name" value="PriA/YqbF domain"/>
    <property type="match status" value="1"/>
</dbReference>
<feature type="region of interest" description="Disordered" evidence="9">
    <location>
        <begin position="259"/>
        <end position="290"/>
    </location>
</feature>
<keyword evidence="5" id="KW-0235">DNA replication</keyword>